<dbReference type="Gene3D" id="1.20.1740.10">
    <property type="entry name" value="Amino acid/polyamine transporter I"/>
    <property type="match status" value="1"/>
</dbReference>
<gene>
    <name evidence="8" type="ORF">R4315_05350</name>
</gene>
<feature type="transmembrane region" description="Helical" evidence="7">
    <location>
        <begin position="350"/>
        <end position="371"/>
    </location>
</feature>
<dbReference type="Pfam" id="PF13520">
    <property type="entry name" value="AA_permease_2"/>
    <property type="match status" value="1"/>
</dbReference>
<reference evidence="8" key="1">
    <citation type="submission" date="2023-10" db="EMBL/GenBank/DDBJ databases">
        <title>Development of a sustainable strategy for remediation of hydrocarbon-contaminated territories based on the waste exchange concept.</title>
        <authorList>
            <person name="Krivoruchko A."/>
        </authorList>
    </citation>
    <scope>NUCLEOTIDE SEQUENCE</scope>
    <source>
        <strain evidence="8">IEGM 68</strain>
    </source>
</reference>
<evidence type="ECO:0000256" key="1">
    <source>
        <dbReference type="ARBA" id="ARBA00004651"/>
    </source>
</evidence>
<dbReference type="RefSeq" id="WP_317745607.1">
    <property type="nucleotide sequence ID" value="NZ_JAWLUP010000006.1"/>
</dbReference>
<dbReference type="PANTHER" id="PTHR42770:SF7">
    <property type="entry name" value="MEMBRANE PROTEIN"/>
    <property type="match status" value="1"/>
</dbReference>
<feature type="transmembrane region" description="Helical" evidence="7">
    <location>
        <begin position="174"/>
        <end position="194"/>
    </location>
</feature>
<proteinExistence type="predicted"/>
<feature type="transmembrane region" description="Helical" evidence="7">
    <location>
        <begin position="59"/>
        <end position="82"/>
    </location>
</feature>
<dbReference type="Proteomes" id="UP001185863">
    <property type="component" value="Unassembled WGS sequence"/>
</dbReference>
<name>A0AAE5A5H8_9NOCA</name>
<dbReference type="PANTHER" id="PTHR42770">
    <property type="entry name" value="AMINO ACID TRANSPORTER-RELATED"/>
    <property type="match status" value="1"/>
</dbReference>
<feature type="transmembrane region" description="Helical" evidence="7">
    <location>
        <begin position="149"/>
        <end position="167"/>
    </location>
</feature>
<keyword evidence="3 7" id="KW-0812">Transmembrane</keyword>
<dbReference type="EMBL" id="JAWLUP010000006">
    <property type="protein sequence ID" value="MDV7263978.1"/>
    <property type="molecule type" value="Genomic_DNA"/>
</dbReference>
<feature type="transmembrane region" description="Helical" evidence="7">
    <location>
        <begin position="442"/>
        <end position="460"/>
    </location>
</feature>
<keyword evidence="2" id="KW-1003">Cell membrane</keyword>
<feature type="transmembrane region" description="Helical" evidence="7">
    <location>
        <begin position="247"/>
        <end position="272"/>
    </location>
</feature>
<evidence type="ECO:0000256" key="6">
    <source>
        <dbReference type="SAM" id="MobiDB-lite"/>
    </source>
</evidence>
<feature type="transmembrane region" description="Helical" evidence="7">
    <location>
        <begin position="214"/>
        <end position="235"/>
    </location>
</feature>
<evidence type="ECO:0000256" key="7">
    <source>
        <dbReference type="SAM" id="Phobius"/>
    </source>
</evidence>
<evidence type="ECO:0000256" key="4">
    <source>
        <dbReference type="ARBA" id="ARBA00022989"/>
    </source>
</evidence>
<keyword evidence="5 7" id="KW-0472">Membrane</keyword>
<dbReference type="PIRSF" id="PIRSF006060">
    <property type="entry name" value="AA_transporter"/>
    <property type="match status" value="1"/>
</dbReference>
<feature type="transmembrane region" description="Helical" evidence="7">
    <location>
        <begin position="292"/>
        <end position="318"/>
    </location>
</feature>
<evidence type="ECO:0000313" key="8">
    <source>
        <dbReference type="EMBL" id="MDV7263978.1"/>
    </source>
</evidence>
<feature type="transmembrane region" description="Helical" evidence="7">
    <location>
        <begin position="411"/>
        <end position="430"/>
    </location>
</feature>
<comment type="subcellular location">
    <subcellularLocation>
        <location evidence="1">Cell membrane</location>
        <topology evidence="1">Multi-pass membrane protein</topology>
    </subcellularLocation>
</comment>
<dbReference type="AlphaFoldDB" id="A0AAE5A5H8"/>
<feature type="transmembrane region" description="Helical" evidence="7">
    <location>
        <begin position="103"/>
        <end position="129"/>
    </location>
</feature>
<protein>
    <submittedName>
        <fullName evidence="8">APC family permease</fullName>
    </submittedName>
</protein>
<accession>A0AAE5A5H8</accession>
<keyword evidence="4 7" id="KW-1133">Transmembrane helix</keyword>
<dbReference type="InterPro" id="IPR050367">
    <property type="entry name" value="APC_superfamily"/>
</dbReference>
<evidence type="ECO:0000256" key="2">
    <source>
        <dbReference type="ARBA" id="ARBA00022475"/>
    </source>
</evidence>
<dbReference type="InterPro" id="IPR002293">
    <property type="entry name" value="AA/rel_permease1"/>
</dbReference>
<evidence type="ECO:0000256" key="5">
    <source>
        <dbReference type="ARBA" id="ARBA00023136"/>
    </source>
</evidence>
<dbReference type="GO" id="GO:0005886">
    <property type="term" value="C:plasma membrane"/>
    <property type="evidence" value="ECO:0007669"/>
    <property type="project" value="UniProtKB-SubCell"/>
</dbReference>
<feature type="transmembrane region" description="Helical" evidence="7">
    <location>
        <begin position="31"/>
        <end position="53"/>
    </location>
</feature>
<feature type="transmembrane region" description="Helical" evidence="7">
    <location>
        <begin position="383"/>
        <end position="404"/>
    </location>
</feature>
<comment type="caution">
    <text evidence="8">The sequence shown here is derived from an EMBL/GenBank/DDBJ whole genome shotgun (WGS) entry which is preliminary data.</text>
</comment>
<feature type="region of interest" description="Disordered" evidence="6">
    <location>
        <begin position="1"/>
        <end position="22"/>
    </location>
</feature>
<evidence type="ECO:0000313" key="9">
    <source>
        <dbReference type="Proteomes" id="UP001185863"/>
    </source>
</evidence>
<organism evidence="8 9">
    <name type="scientific">Rhodococcus oxybenzonivorans</name>
    <dbReference type="NCBI Taxonomy" id="1990687"/>
    <lineage>
        <taxon>Bacteria</taxon>
        <taxon>Bacillati</taxon>
        <taxon>Actinomycetota</taxon>
        <taxon>Actinomycetes</taxon>
        <taxon>Mycobacteriales</taxon>
        <taxon>Nocardiaceae</taxon>
        <taxon>Rhodococcus</taxon>
    </lineage>
</organism>
<sequence length="483" mass="49991">MVDTASPHGSEHPHQSGVEDLDTGHLGRVPLVSLSLASFIPAVGMALVPLLMFETAGTAAWPSALLGALAVIFVGLSVITFARRFVSTGSLYSYIAEVFGPWARYLTAAALFVGFVLQVGGVGAVFGIFTGSFLISRGFENALDVGPQSALILAAIVIGAIVAIRGLDTSVRVAVGLAALSIPLVLLITTASAVHTGLDLSQQFDFDNISVSGTLQGVAAGTTFLIGFESCTALAAETRDARRNIPLAVMSVPVVLGVLYLLCTILQVPGLIAASSDLEAGMSAPAALALNAGLGSAVAMATDLVLAIACFAALIGFINYGARFVMTLGIDKLLPERISSVHNTFRTPHVAISVLSVLGFAAIAAVMAVTGTVTEAYYASAPLIVYAWVAPYVLITVGAIVLMLRTKTKRPLVLVCSALGGLTMAWVYFNGVINPPASPGDAMSWVIIVVIALVLAVFAMSGRRRRLTPSTPAPIRGEEEIAL</sequence>
<evidence type="ECO:0000256" key="3">
    <source>
        <dbReference type="ARBA" id="ARBA00022692"/>
    </source>
</evidence>
<dbReference type="GO" id="GO:0022857">
    <property type="term" value="F:transmembrane transporter activity"/>
    <property type="evidence" value="ECO:0007669"/>
    <property type="project" value="InterPro"/>
</dbReference>